<keyword evidence="2" id="KW-0723">Serine/threonine-protein kinase</keyword>
<reference evidence="2" key="2">
    <citation type="submission" date="2020-09" db="EMBL/GenBank/DDBJ databases">
        <authorList>
            <person name="Sun Q."/>
            <person name="Zhou Y."/>
        </authorList>
    </citation>
    <scope>NUCLEOTIDE SEQUENCE</scope>
    <source>
        <strain evidence="2">CGMCC 1.15178</strain>
    </source>
</reference>
<dbReference type="GO" id="GO:0004674">
    <property type="term" value="F:protein serine/threonine kinase activity"/>
    <property type="evidence" value="ECO:0007669"/>
    <property type="project" value="UniProtKB-KW"/>
</dbReference>
<name>A0A916YVB8_9BACL</name>
<evidence type="ECO:0000313" key="3">
    <source>
        <dbReference type="Proteomes" id="UP000612456"/>
    </source>
</evidence>
<evidence type="ECO:0000259" key="1">
    <source>
        <dbReference type="PROSITE" id="PS50011"/>
    </source>
</evidence>
<organism evidence="2 3">
    <name type="scientific">Paenibacillus nasutitermitis</name>
    <dbReference type="NCBI Taxonomy" id="1652958"/>
    <lineage>
        <taxon>Bacteria</taxon>
        <taxon>Bacillati</taxon>
        <taxon>Bacillota</taxon>
        <taxon>Bacilli</taxon>
        <taxon>Bacillales</taxon>
        <taxon>Paenibacillaceae</taxon>
        <taxon>Paenibacillus</taxon>
    </lineage>
</organism>
<keyword evidence="3" id="KW-1185">Reference proteome</keyword>
<keyword evidence="2" id="KW-0418">Kinase</keyword>
<dbReference type="SUPFAM" id="SSF56112">
    <property type="entry name" value="Protein kinase-like (PK-like)"/>
    <property type="match status" value="1"/>
</dbReference>
<keyword evidence="2" id="KW-0808">Transferase</keyword>
<gene>
    <name evidence="2" type="ORF">GCM10010911_20280</name>
</gene>
<feature type="domain" description="Protein kinase" evidence="1">
    <location>
        <begin position="14"/>
        <end position="232"/>
    </location>
</feature>
<accession>A0A916YVB8</accession>
<dbReference type="PROSITE" id="PS50011">
    <property type="entry name" value="PROTEIN_KINASE_DOM"/>
    <property type="match status" value="1"/>
</dbReference>
<dbReference type="GO" id="GO:0005524">
    <property type="term" value="F:ATP binding"/>
    <property type="evidence" value="ECO:0007669"/>
    <property type="project" value="InterPro"/>
</dbReference>
<comment type="caution">
    <text evidence="2">The sequence shown here is derived from an EMBL/GenBank/DDBJ whole genome shotgun (WGS) entry which is preliminary data.</text>
</comment>
<dbReference type="InterPro" id="IPR011009">
    <property type="entry name" value="Kinase-like_dom_sf"/>
</dbReference>
<dbReference type="Proteomes" id="UP000612456">
    <property type="component" value="Unassembled WGS sequence"/>
</dbReference>
<sequence>MVTKIIEDVTFELKEDFSFYFLSEYGKVFTVFDKQDSGYICFGVQNGYKKLFLKVAGAPTVSSNVSPDVAINRLKTTVSIYQDLRHPKLIEIIEHKEIKGGYLTVFEWFEGECMGKQYGKFNEFIDLSLEDKFNIYKDILLFHQLVNQQGYIAIDFYDGCILYNFTSKQTMICDIEFYCKKPVINNVGRMPGSSRYMSPEEFQLGTEIDERSNVFLMGATAFQLFGGGSDRS</sequence>
<dbReference type="EMBL" id="BMHP01000001">
    <property type="protein sequence ID" value="GGD62325.1"/>
    <property type="molecule type" value="Genomic_DNA"/>
</dbReference>
<dbReference type="AlphaFoldDB" id="A0A916YVB8"/>
<reference evidence="2" key="1">
    <citation type="journal article" date="2014" name="Int. J. Syst. Evol. Microbiol.">
        <title>Complete genome sequence of Corynebacterium casei LMG S-19264T (=DSM 44701T), isolated from a smear-ripened cheese.</title>
        <authorList>
            <consortium name="US DOE Joint Genome Institute (JGI-PGF)"/>
            <person name="Walter F."/>
            <person name="Albersmeier A."/>
            <person name="Kalinowski J."/>
            <person name="Ruckert C."/>
        </authorList>
    </citation>
    <scope>NUCLEOTIDE SEQUENCE</scope>
    <source>
        <strain evidence="2">CGMCC 1.15178</strain>
    </source>
</reference>
<protein>
    <submittedName>
        <fullName evidence="2">Serine/threonine protein kinase</fullName>
    </submittedName>
</protein>
<dbReference type="Gene3D" id="1.10.510.10">
    <property type="entry name" value="Transferase(Phosphotransferase) domain 1"/>
    <property type="match status" value="1"/>
</dbReference>
<evidence type="ECO:0000313" key="2">
    <source>
        <dbReference type="EMBL" id="GGD62325.1"/>
    </source>
</evidence>
<dbReference type="InterPro" id="IPR000719">
    <property type="entry name" value="Prot_kinase_dom"/>
</dbReference>
<dbReference type="RefSeq" id="WP_188991471.1">
    <property type="nucleotide sequence ID" value="NZ_BMHP01000001.1"/>
</dbReference>
<proteinExistence type="predicted"/>